<sequence length="233" mass="24701">MARRLIVALALSTASALVAPVQESFGFDFAEDQAENTADGILGERRLKEEFIRSYKPTATVLEGKPYPVFQEVQEKRILSATVNSGLLQSLDNLGLGLGDVEKLLPFLDKFGLIGLVRKNLPLAIIATGYLLIEPAPFLLPVLGLLLSIPTAAWTAVAAVTTGAEIYLNAFASFEDAGLVSLLLAPLLLIAGVLSLVPTAIGAIKSLPPSPAVGLRARHRSPVDDGVRLSPLR</sequence>
<evidence type="ECO:0000256" key="2">
    <source>
        <dbReference type="SAM" id="SignalP"/>
    </source>
</evidence>
<keyword evidence="1" id="KW-0812">Transmembrane</keyword>
<protein>
    <submittedName>
        <fullName evidence="3">Uncharacterized protein</fullName>
    </submittedName>
</protein>
<comment type="caution">
    <text evidence="3">The sequence shown here is derived from an EMBL/GenBank/DDBJ whole genome shotgun (WGS) entry which is preliminary data.</text>
</comment>
<feature type="transmembrane region" description="Helical" evidence="1">
    <location>
        <begin position="177"/>
        <end position="197"/>
    </location>
</feature>
<feature type="signal peptide" evidence="2">
    <location>
        <begin position="1"/>
        <end position="16"/>
    </location>
</feature>
<dbReference type="EMBL" id="CAKKNE010000003">
    <property type="protein sequence ID" value="CAH0371954.1"/>
    <property type="molecule type" value="Genomic_DNA"/>
</dbReference>
<dbReference type="AlphaFoldDB" id="A0A8J2SS11"/>
<feature type="chain" id="PRO_5035278279" evidence="2">
    <location>
        <begin position="17"/>
        <end position="233"/>
    </location>
</feature>
<keyword evidence="2" id="KW-0732">Signal</keyword>
<organism evidence="3 4">
    <name type="scientific">Pelagomonas calceolata</name>
    <dbReference type="NCBI Taxonomy" id="35677"/>
    <lineage>
        <taxon>Eukaryota</taxon>
        <taxon>Sar</taxon>
        <taxon>Stramenopiles</taxon>
        <taxon>Ochrophyta</taxon>
        <taxon>Pelagophyceae</taxon>
        <taxon>Pelagomonadales</taxon>
        <taxon>Pelagomonadaceae</taxon>
        <taxon>Pelagomonas</taxon>
    </lineage>
</organism>
<accession>A0A8J2SS11</accession>
<gene>
    <name evidence="3" type="ORF">PECAL_3P19260</name>
</gene>
<keyword evidence="1" id="KW-1133">Transmembrane helix</keyword>
<reference evidence="3" key="1">
    <citation type="submission" date="2021-11" db="EMBL/GenBank/DDBJ databases">
        <authorList>
            <consortium name="Genoscope - CEA"/>
            <person name="William W."/>
        </authorList>
    </citation>
    <scope>NUCLEOTIDE SEQUENCE</scope>
</reference>
<evidence type="ECO:0000313" key="4">
    <source>
        <dbReference type="Proteomes" id="UP000789595"/>
    </source>
</evidence>
<proteinExistence type="predicted"/>
<dbReference type="OrthoDB" id="202059at2759"/>
<keyword evidence="4" id="KW-1185">Reference proteome</keyword>
<dbReference type="Proteomes" id="UP000789595">
    <property type="component" value="Unassembled WGS sequence"/>
</dbReference>
<name>A0A8J2SS11_9STRA</name>
<keyword evidence="1" id="KW-0472">Membrane</keyword>
<evidence type="ECO:0000256" key="1">
    <source>
        <dbReference type="SAM" id="Phobius"/>
    </source>
</evidence>
<evidence type="ECO:0000313" key="3">
    <source>
        <dbReference type="EMBL" id="CAH0371954.1"/>
    </source>
</evidence>